<comment type="caution">
    <text evidence="1">The sequence shown here is derived from an EMBL/GenBank/DDBJ whole genome shotgun (WGS) entry which is preliminary data.</text>
</comment>
<sequence length="100" mass="11487">MEKDLVKYLGDLLLHQDDGLLIKLRMGDGLDKSKVDEICTVLSQLAIEWEKDDKISKEAVDYFIHIDPVMNAALNRYSEKQQAEILIALDTIMDKVRHCL</sequence>
<keyword evidence="2" id="KW-1185">Reference proteome</keyword>
<proteinExistence type="predicted"/>
<name>A0A1V4H7S2_9BACL</name>
<dbReference type="AlphaFoldDB" id="A0A1V4H7S2"/>
<protein>
    <submittedName>
        <fullName evidence="1">Uncharacterized protein</fullName>
    </submittedName>
</protein>
<dbReference type="EMBL" id="MBTG01000067">
    <property type="protein sequence ID" value="OPH47035.1"/>
    <property type="molecule type" value="Genomic_DNA"/>
</dbReference>
<reference evidence="2" key="1">
    <citation type="submission" date="2016-07" db="EMBL/GenBank/DDBJ databases">
        <authorList>
            <person name="Florea S."/>
            <person name="Webb J.S."/>
            <person name="Jaromczyk J."/>
            <person name="Schardl C.L."/>
        </authorList>
    </citation>
    <scope>NUCLEOTIDE SEQUENCE [LARGE SCALE GENOMIC DNA]</scope>
    <source>
        <strain evidence="2">CY1</strain>
    </source>
</reference>
<evidence type="ECO:0000313" key="1">
    <source>
        <dbReference type="EMBL" id="OPH47035.1"/>
    </source>
</evidence>
<gene>
    <name evidence="1" type="ORF">BC351_40375</name>
</gene>
<dbReference type="RefSeq" id="WP_079421040.1">
    <property type="nucleotide sequence ID" value="NZ_MBTG01000067.1"/>
</dbReference>
<organism evidence="1 2">
    <name type="scientific">Paenibacillus ferrarius</name>
    <dbReference type="NCBI Taxonomy" id="1469647"/>
    <lineage>
        <taxon>Bacteria</taxon>
        <taxon>Bacillati</taxon>
        <taxon>Bacillota</taxon>
        <taxon>Bacilli</taxon>
        <taxon>Bacillales</taxon>
        <taxon>Paenibacillaceae</taxon>
        <taxon>Paenibacillus</taxon>
    </lineage>
</organism>
<dbReference type="OrthoDB" id="2941761at2"/>
<accession>A0A1V4H7S2</accession>
<evidence type="ECO:0000313" key="2">
    <source>
        <dbReference type="Proteomes" id="UP000190626"/>
    </source>
</evidence>
<dbReference type="Proteomes" id="UP000190626">
    <property type="component" value="Unassembled WGS sequence"/>
</dbReference>